<accession>A0ABY4XDY1</accession>
<dbReference type="InterPro" id="IPR007939">
    <property type="entry name" value="Cu-R_B_prcur"/>
</dbReference>
<dbReference type="EMBL" id="CP084931">
    <property type="protein sequence ID" value="USI75064.1"/>
    <property type="molecule type" value="Genomic_DNA"/>
</dbReference>
<dbReference type="Pfam" id="PF05275">
    <property type="entry name" value="CopB"/>
    <property type="match status" value="1"/>
</dbReference>
<protein>
    <submittedName>
        <fullName evidence="1">Copper resistance protein B</fullName>
    </submittedName>
</protein>
<organism evidence="1 2">
    <name type="scientific">Sphingomonas morindae</name>
    <dbReference type="NCBI Taxonomy" id="1541170"/>
    <lineage>
        <taxon>Bacteria</taxon>
        <taxon>Pseudomonadati</taxon>
        <taxon>Pseudomonadota</taxon>
        <taxon>Alphaproteobacteria</taxon>
        <taxon>Sphingomonadales</taxon>
        <taxon>Sphingomonadaceae</taxon>
        <taxon>Sphingomonas</taxon>
    </lineage>
</organism>
<name>A0ABY4XDY1_9SPHN</name>
<keyword evidence="2" id="KW-1185">Reference proteome</keyword>
<dbReference type="Proteomes" id="UP001056937">
    <property type="component" value="Chromosome 2"/>
</dbReference>
<evidence type="ECO:0000313" key="2">
    <source>
        <dbReference type="Proteomes" id="UP001056937"/>
    </source>
</evidence>
<gene>
    <name evidence="1" type="ORF">LHA26_16925</name>
</gene>
<sequence>MTFHQLLLGLAEYQGGGRAPGYRWDGEAWLGGDVDRLVLKSEGEGQGGARAERAEAQALYSRALDPYWNLQIGLRQDFAPSLRRTYAVLGVEGLAPYWLKLDGALFLSQRGEALARLSISHDLRLTQRLVLQPRIEANLAAQTIRAEALAAGLSEIETGLRLRYELRREFAPYLGVSWTHRRNRWTDPADAARAAGRADEGARLVAGVRAWL</sequence>
<proteinExistence type="predicted"/>
<evidence type="ECO:0000313" key="1">
    <source>
        <dbReference type="EMBL" id="USI75064.1"/>
    </source>
</evidence>
<reference evidence="1" key="1">
    <citation type="journal article" date="2022" name="Toxins">
        <title>Genomic Analysis of Sphingopyxis sp. USTB-05 for Biodegrading Cyanobacterial Hepatotoxins.</title>
        <authorList>
            <person name="Liu C."/>
            <person name="Xu Q."/>
            <person name="Zhao Z."/>
            <person name="Zhang H."/>
            <person name="Liu X."/>
            <person name="Yin C."/>
            <person name="Liu Y."/>
            <person name="Yan H."/>
        </authorList>
    </citation>
    <scope>NUCLEOTIDE SEQUENCE</scope>
    <source>
        <strain evidence="1">NBD5</strain>
    </source>
</reference>